<evidence type="ECO:0000313" key="2">
    <source>
        <dbReference type="Proteomes" id="UP000653358"/>
    </source>
</evidence>
<reference evidence="1 2" key="1">
    <citation type="journal article" date="2020" name="mSystems">
        <title>Defining Genomic and Predicted Metabolic Features of the Acetobacterium Genus.</title>
        <authorList>
            <person name="Ross D.E."/>
            <person name="Marshall C.W."/>
            <person name="Gulliver D."/>
            <person name="May H.D."/>
            <person name="Norman R.S."/>
        </authorList>
    </citation>
    <scope>NUCLEOTIDE SEQUENCE [LARGE SCALE GENOMIC DNA]</scope>
    <source>
        <strain evidence="1 2">DSM 9173</strain>
    </source>
</reference>
<accession>A0ABR6WR08</accession>
<organism evidence="1 2">
    <name type="scientific">Acetobacterium tundrae</name>
    <dbReference type="NCBI Taxonomy" id="132932"/>
    <lineage>
        <taxon>Bacteria</taxon>
        <taxon>Bacillati</taxon>
        <taxon>Bacillota</taxon>
        <taxon>Clostridia</taxon>
        <taxon>Eubacteriales</taxon>
        <taxon>Eubacteriaceae</taxon>
        <taxon>Acetobacterium</taxon>
    </lineage>
</organism>
<protein>
    <recommendedName>
        <fullName evidence="3">DUF4351 domain-containing protein</fullName>
    </recommendedName>
</protein>
<dbReference type="Proteomes" id="UP000653358">
    <property type="component" value="Unassembled WGS sequence"/>
</dbReference>
<evidence type="ECO:0000313" key="1">
    <source>
        <dbReference type="EMBL" id="MBC3798666.1"/>
    </source>
</evidence>
<keyword evidence="2" id="KW-1185">Reference proteome</keyword>
<proteinExistence type="predicted"/>
<evidence type="ECO:0008006" key="3">
    <source>
        <dbReference type="Google" id="ProtNLM"/>
    </source>
</evidence>
<name>A0ABR6WR08_9FIRM</name>
<comment type="caution">
    <text evidence="1">The sequence shown here is derived from an EMBL/GenBank/DDBJ whole genome shotgun (WGS) entry which is preliminary data.</text>
</comment>
<sequence length="106" mass="11981">MRYILNAGPQLSKDQLKSVLKQIKLTYPEGSEVTMTLAEIFRNEGIDEGLEKGRKEGETQALSKMAVKVLTKKFGTISKEDLATMETLNTASLELIIEEFWLFVVR</sequence>
<dbReference type="RefSeq" id="WP_186843890.1">
    <property type="nucleotide sequence ID" value="NZ_RXYB01000030.1"/>
</dbReference>
<gene>
    <name evidence="1" type="ORF">GH807_16760</name>
</gene>
<dbReference type="EMBL" id="WJBB01000050">
    <property type="protein sequence ID" value="MBC3798666.1"/>
    <property type="molecule type" value="Genomic_DNA"/>
</dbReference>